<evidence type="ECO:0000313" key="4">
    <source>
        <dbReference type="Proteomes" id="UP000318052"/>
    </source>
</evidence>
<keyword evidence="4" id="KW-1185">Reference proteome</keyword>
<gene>
    <name evidence="3" type="ORF">FRZ02_31745</name>
</gene>
<protein>
    <recommendedName>
        <fullName evidence="5">CHRD domain-containing protein</fullName>
    </recommendedName>
</protein>
<feature type="signal peptide" evidence="2">
    <location>
        <begin position="1"/>
        <end position="27"/>
    </location>
</feature>
<keyword evidence="1" id="KW-1133">Transmembrane helix</keyword>
<dbReference type="EMBL" id="VOGX01000092">
    <property type="protein sequence ID" value="TWV16358.1"/>
    <property type="molecule type" value="Genomic_DNA"/>
</dbReference>
<comment type="caution">
    <text evidence="3">The sequence shown here is derived from an EMBL/GenBank/DDBJ whole genome shotgun (WGS) entry which is preliminary data.</text>
</comment>
<accession>A0ABY3GQV1</accession>
<organism evidence="3 4">
    <name type="scientific">Streptomyces albidoflavus</name>
    <dbReference type="NCBI Taxonomy" id="1886"/>
    <lineage>
        <taxon>Bacteria</taxon>
        <taxon>Bacillati</taxon>
        <taxon>Actinomycetota</taxon>
        <taxon>Actinomycetes</taxon>
        <taxon>Kitasatosporales</taxon>
        <taxon>Streptomycetaceae</taxon>
        <taxon>Streptomyces</taxon>
        <taxon>Streptomyces albidoflavus group</taxon>
    </lineage>
</organism>
<sequence length="257" mass="25374">MNRSTAVALATAAIVAPGIALAPAASAGSAPADDTLHLQAHLSPVPFSKVTGSGTATVTLKGDQATVTLKARGLLAGAPHAQHFHIAAKGQCPPASAARTVNGMKSVFTTDGAPFYGAIGTSLTTSGDTGPGSGLAIDRFPVGSKIDYHRTITLSAEAAKSLREGTGVVVVHGIDVNGNGKYDDVLGPSDLDPKLPAEATNPALCGSLSTSAQGAVKGGMGGSHAEGGSTLAATTGAGLLAAAAGAFYLRRRMHRTG</sequence>
<name>A0ABY3GQV1_9ACTN</name>
<keyword evidence="1" id="KW-0812">Transmembrane</keyword>
<evidence type="ECO:0008006" key="5">
    <source>
        <dbReference type="Google" id="ProtNLM"/>
    </source>
</evidence>
<evidence type="ECO:0000313" key="3">
    <source>
        <dbReference type="EMBL" id="TWV16358.1"/>
    </source>
</evidence>
<reference evidence="4" key="1">
    <citation type="journal article" date="2019" name="Microbiol. Resour. Announc.">
        <title>Draft Genomic Sequences of Streptomyces misionensis and Streptomyces albidoflavus, bacteria applied for phytopathogen biocontrol.</title>
        <authorList>
            <person name="Pylro V."/>
            <person name="Dias A."/>
            <person name="Andreote F."/>
            <person name="Varani A."/>
            <person name="Andreote C."/>
            <person name="Bernardo E."/>
            <person name="Martins T."/>
        </authorList>
    </citation>
    <scope>NUCLEOTIDE SEQUENCE [LARGE SCALE GENOMIC DNA]</scope>
    <source>
        <strain evidence="4">77</strain>
    </source>
</reference>
<dbReference type="RefSeq" id="WP_067414552.1">
    <property type="nucleotide sequence ID" value="NZ_VOGX01000092.1"/>
</dbReference>
<evidence type="ECO:0000256" key="1">
    <source>
        <dbReference type="SAM" id="Phobius"/>
    </source>
</evidence>
<evidence type="ECO:0000256" key="2">
    <source>
        <dbReference type="SAM" id="SignalP"/>
    </source>
</evidence>
<feature type="chain" id="PRO_5047389752" description="CHRD domain-containing protein" evidence="2">
    <location>
        <begin position="28"/>
        <end position="257"/>
    </location>
</feature>
<keyword evidence="2" id="KW-0732">Signal</keyword>
<proteinExistence type="predicted"/>
<dbReference type="Proteomes" id="UP000318052">
    <property type="component" value="Unassembled WGS sequence"/>
</dbReference>
<feature type="transmembrane region" description="Helical" evidence="1">
    <location>
        <begin position="230"/>
        <end position="249"/>
    </location>
</feature>
<keyword evidence="1" id="KW-0472">Membrane</keyword>